<dbReference type="Pfam" id="PF04434">
    <property type="entry name" value="SWIM"/>
    <property type="match status" value="1"/>
</dbReference>
<dbReference type="Proteomes" id="UP000281708">
    <property type="component" value="Unassembled WGS sequence"/>
</dbReference>
<evidence type="ECO:0000313" key="3">
    <source>
        <dbReference type="EMBL" id="RLV48045.1"/>
    </source>
</evidence>
<reference evidence="3 4" key="1">
    <citation type="submission" date="2018-10" db="EMBL/GenBank/DDBJ databases">
        <title>Marmoricola sp. 4Q3S-7 whole genome shotgun sequence.</title>
        <authorList>
            <person name="Li F."/>
        </authorList>
    </citation>
    <scope>NUCLEOTIDE SEQUENCE [LARGE SCALE GENOMIC DNA]</scope>
    <source>
        <strain evidence="3 4">4Q3S-7</strain>
    </source>
</reference>
<keyword evidence="4" id="KW-1185">Reference proteome</keyword>
<protein>
    <recommendedName>
        <fullName evidence="2">SWIM-type domain-containing protein</fullName>
    </recommendedName>
</protein>
<dbReference type="EMBL" id="RDBE01000010">
    <property type="protein sequence ID" value="RLV48045.1"/>
    <property type="molecule type" value="Genomic_DNA"/>
</dbReference>
<keyword evidence="1" id="KW-0863">Zinc-finger</keyword>
<feature type="domain" description="SWIM-type" evidence="2">
    <location>
        <begin position="105"/>
        <end position="140"/>
    </location>
</feature>
<organism evidence="3 4">
    <name type="scientific">Nocardioides mangrovicus</name>
    <dbReference type="NCBI Taxonomy" id="2478913"/>
    <lineage>
        <taxon>Bacteria</taxon>
        <taxon>Bacillati</taxon>
        <taxon>Actinomycetota</taxon>
        <taxon>Actinomycetes</taxon>
        <taxon>Propionibacteriales</taxon>
        <taxon>Nocardioidaceae</taxon>
        <taxon>Nocardioides</taxon>
    </lineage>
</organism>
<name>A0A3L8NY05_9ACTN</name>
<dbReference type="GO" id="GO:0008270">
    <property type="term" value="F:zinc ion binding"/>
    <property type="evidence" value="ECO:0007669"/>
    <property type="project" value="UniProtKB-KW"/>
</dbReference>
<dbReference type="InterPro" id="IPR007527">
    <property type="entry name" value="Znf_SWIM"/>
</dbReference>
<dbReference type="AlphaFoldDB" id="A0A3L8NY05"/>
<gene>
    <name evidence="3" type="ORF">D9V37_18300</name>
</gene>
<evidence type="ECO:0000259" key="2">
    <source>
        <dbReference type="PROSITE" id="PS50966"/>
    </source>
</evidence>
<comment type="caution">
    <text evidence="3">The sequence shown here is derived from an EMBL/GenBank/DDBJ whole genome shotgun (WGS) entry which is preliminary data.</text>
</comment>
<evidence type="ECO:0000256" key="1">
    <source>
        <dbReference type="PROSITE-ProRule" id="PRU00325"/>
    </source>
</evidence>
<sequence>MPAPTSWAARAFLRSVEESAYDEADLREGRALARSGRLGSVMVIAGMASVAGPATAGERTLAQVKVEPLADWGALVAEVARRAGFLAALEAGSLPDELVENAAEAGVDLVPDAGGLETGCTCQAWVQPCRHALALLTQLGWHLDTDPYVLLLLRGRTREWLVAEVDAVTRAAAYARRLLDLAHREE</sequence>
<accession>A0A3L8NY05</accession>
<dbReference type="PROSITE" id="PS50966">
    <property type="entry name" value="ZF_SWIM"/>
    <property type="match status" value="1"/>
</dbReference>
<evidence type="ECO:0000313" key="4">
    <source>
        <dbReference type="Proteomes" id="UP000281708"/>
    </source>
</evidence>
<keyword evidence="1" id="KW-0862">Zinc</keyword>
<dbReference type="PANTHER" id="PTHR38133:SF1">
    <property type="entry name" value="SLR1429 PROTEIN"/>
    <property type="match status" value="1"/>
</dbReference>
<keyword evidence="1" id="KW-0479">Metal-binding</keyword>
<dbReference type="PANTHER" id="PTHR38133">
    <property type="entry name" value="SLR1429 PROTEIN"/>
    <property type="match status" value="1"/>
</dbReference>
<proteinExistence type="predicted"/>